<accession>A0A6G4WMX2</accession>
<comment type="caution">
    <text evidence="2">The sequence shown here is derived from an EMBL/GenBank/DDBJ whole genome shotgun (WGS) entry which is preliminary data.</text>
</comment>
<organism evidence="2 3">
    <name type="scientific">Allomesorhizobium camelthorni</name>
    <dbReference type="NCBI Taxonomy" id="475069"/>
    <lineage>
        <taxon>Bacteria</taxon>
        <taxon>Pseudomonadati</taxon>
        <taxon>Pseudomonadota</taxon>
        <taxon>Alphaproteobacteria</taxon>
        <taxon>Hyphomicrobiales</taxon>
        <taxon>Phyllobacteriaceae</taxon>
        <taxon>Allomesorhizobium</taxon>
    </lineage>
</organism>
<feature type="transmembrane region" description="Helical" evidence="1">
    <location>
        <begin position="61"/>
        <end position="82"/>
    </location>
</feature>
<dbReference type="AlphaFoldDB" id="A0A6G4WMX2"/>
<evidence type="ECO:0000256" key="1">
    <source>
        <dbReference type="SAM" id="Phobius"/>
    </source>
</evidence>
<dbReference type="EMBL" id="JAAKZF010000217">
    <property type="protein sequence ID" value="NGO56172.1"/>
    <property type="molecule type" value="Genomic_DNA"/>
</dbReference>
<keyword evidence="1" id="KW-1133">Transmembrane helix</keyword>
<sequence length="114" mass="12204">MAMSLIILLSLGSAACYVLATVAMKRWDAVGIFQASCLIAMALTGAVLLETEALRHARLSHVFIMILGFEASLALLCGWLFFHESYAFPEIMGLLLIVVGAAMTRLRAVTDAAG</sequence>
<evidence type="ECO:0000313" key="2">
    <source>
        <dbReference type="EMBL" id="NGO56172.1"/>
    </source>
</evidence>
<dbReference type="Proteomes" id="UP001642900">
    <property type="component" value="Unassembled WGS sequence"/>
</dbReference>
<evidence type="ECO:0000313" key="3">
    <source>
        <dbReference type="Proteomes" id="UP001642900"/>
    </source>
</evidence>
<keyword evidence="1" id="KW-0472">Membrane</keyword>
<protein>
    <recommendedName>
        <fullName evidence="4">EamA family transporter</fullName>
    </recommendedName>
</protein>
<feature type="transmembrane region" description="Helical" evidence="1">
    <location>
        <begin position="88"/>
        <end position="106"/>
    </location>
</feature>
<keyword evidence="3" id="KW-1185">Reference proteome</keyword>
<gene>
    <name evidence="2" type="ORF">G6N73_35370</name>
</gene>
<feature type="transmembrane region" description="Helical" evidence="1">
    <location>
        <begin position="30"/>
        <end position="49"/>
    </location>
</feature>
<dbReference type="SUPFAM" id="SSF103481">
    <property type="entry name" value="Multidrug resistance efflux transporter EmrE"/>
    <property type="match status" value="1"/>
</dbReference>
<name>A0A6G4WMX2_9HYPH</name>
<reference evidence="2 3" key="1">
    <citation type="submission" date="2020-02" db="EMBL/GenBank/DDBJ databases">
        <title>Genome sequence of strain CCNWXJ40-4.</title>
        <authorList>
            <person name="Gao J."/>
            <person name="Sun J."/>
        </authorList>
    </citation>
    <scope>NUCLEOTIDE SEQUENCE [LARGE SCALE GENOMIC DNA]</scope>
    <source>
        <strain evidence="2 3">CCNWXJ 40-4</strain>
    </source>
</reference>
<proteinExistence type="predicted"/>
<keyword evidence="1" id="KW-0812">Transmembrane</keyword>
<evidence type="ECO:0008006" key="4">
    <source>
        <dbReference type="Google" id="ProtNLM"/>
    </source>
</evidence>
<dbReference type="InterPro" id="IPR037185">
    <property type="entry name" value="EmrE-like"/>
</dbReference>
<dbReference type="RefSeq" id="WP_165034492.1">
    <property type="nucleotide sequence ID" value="NZ_JAAKZF010000217.1"/>
</dbReference>
<dbReference type="Gene3D" id="1.10.3730.20">
    <property type="match status" value="1"/>
</dbReference>